<dbReference type="EMBL" id="JADKYY010000009">
    <property type="protein sequence ID" value="MBF5027751.1"/>
    <property type="molecule type" value="Genomic_DNA"/>
</dbReference>
<dbReference type="InterPro" id="IPR002347">
    <property type="entry name" value="SDR_fam"/>
</dbReference>
<evidence type="ECO:0000259" key="4">
    <source>
        <dbReference type="SMART" id="SM00822"/>
    </source>
</evidence>
<dbReference type="InterPro" id="IPR036291">
    <property type="entry name" value="NAD(P)-bd_dom_sf"/>
</dbReference>
<accession>A0A930YWR0</accession>
<dbReference type="PANTHER" id="PTHR43976">
    <property type="entry name" value="SHORT CHAIN DEHYDROGENASE"/>
    <property type="match status" value="1"/>
</dbReference>
<comment type="similarity">
    <text evidence="1 3">Belongs to the short-chain dehydrogenases/reductases (SDR) family.</text>
</comment>
<feature type="domain" description="Ketoreductase" evidence="4">
    <location>
        <begin position="3"/>
        <end position="176"/>
    </location>
</feature>
<dbReference type="PRINTS" id="PR00080">
    <property type="entry name" value="SDRFAMILY"/>
</dbReference>
<dbReference type="GO" id="GO:0016491">
    <property type="term" value="F:oxidoreductase activity"/>
    <property type="evidence" value="ECO:0007669"/>
    <property type="project" value="UniProtKB-KW"/>
</dbReference>
<dbReference type="CDD" id="cd05374">
    <property type="entry name" value="17beta-HSD-like_SDR_c"/>
    <property type="match status" value="1"/>
</dbReference>
<gene>
    <name evidence="5" type="ORF">IC612_08060</name>
</gene>
<dbReference type="PANTHER" id="PTHR43976:SF16">
    <property type="entry name" value="SHORT-CHAIN DEHYDROGENASE_REDUCTASE FAMILY PROTEIN"/>
    <property type="match status" value="1"/>
</dbReference>
<dbReference type="Gene3D" id="3.40.50.720">
    <property type="entry name" value="NAD(P)-binding Rossmann-like Domain"/>
    <property type="match status" value="1"/>
</dbReference>
<dbReference type="AlphaFoldDB" id="A0A930YWR0"/>
<evidence type="ECO:0000256" key="3">
    <source>
        <dbReference type="RuleBase" id="RU000363"/>
    </source>
</evidence>
<name>A0A930YWR0_9FLAO</name>
<evidence type="ECO:0000256" key="2">
    <source>
        <dbReference type="ARBA" id="ARBA00023002"/>
    </source>
</evidence>
<protein>
    <submittedName>
        <fullName evidence="5">SDR family oxidoreductase</fullName>
    </submittedName>
</protein>
<dbReference type="Pfam" id="PF00106">
    <property type="entry name" value="adh_short"/>
    <property type="match status" value="1"/>
</dbReference>
<dbReference type="PRINTS" id="PR00081">
    <property type="entry name" value="GDHRDH"/>
</dbReference>
<comment type="caution">
    <text evidence="5">The sequence shown here is derived from an EMBL/GenBank/DDBJ whole genome shotgun (WGS) entry which is preliminary data.</text>
</comment>
<evidence type="ECO:0000256" key="1">
    <source>
        <dbReference type="ARBA" id="ARBA00006484"/>
    </source>
</evidence>
<sequence length="263" mass="28964">MKKTIIITGSSSGVGLHAAKHLSLRGHQVFGLSRSQPDSNEFTTIITDITDKKQVDAAITEVMKHTNTIDVLINNAGMGMVGAVEDASADEIGRLFSLNLVGTVHMISTVLPHMRSKKKGTIINISSIGSEMGLPFRGFYSASKAAVDKMTEALRYEIAPWNIMATVVHLGDINTEIAKSRVRSNVSSVYRSIFDQVYEGMNQHVSNGTDPEEVARYLEQIILKPTLKGHYYFGKIGQRLAVPLKHLLPQSLFESLMKKYSKT</sequence>
<dbReference type="InterPro" id="IPR051911">
    <property type="entry name" value="SDR_oxidoreductase"/>
</dbReference>
<dbReference type="Proteomes" id="UP000694480">
    <property type="component" value="Unassembled WGS sequence"/>
</dbReference>
<reference evidence="5" key="1">
    <citation type="submission" date="2020-11" db="EMBL/GenBank/DDBJ databases">
        <title>Genome seq and assembly of Planobacterium sp.</title>
        <authorList>
            <person name="Chhetri G."/>
        </authorList>
    </citation>
    <scope>NUCLEOTIDE SEQUENCE</scope>
    <source>
        <strain evidence="5">GCR5</strain>
    </source>
</reference>
<dbReference type="SUPFAM" id="SSF51735">
    <property type="entry name" value="NAD(P)-binding Rossmann-fold domains"/>
    <property type="match status" value="1"/>
</dbReference>
<evidence type="ECO:0000313" key="6">
    <source>
        <dbReference type="Proteomes" id="UP000694480"/>
    </source>
</evidence>
<dbReference type="SMART" id="SM00822">
    <property type="entry name" value="PKS_KR"/>
    <property type="match status" value="1"/>
</dbReference>
<dbReference type="InterPro" id="IPR057326">
    <property type="entry name" value="KR_dom"/>
</dbReference>
<evidence type="ECO:0000313" key="5">
    <source>
        <dbReference type="EMBL" id="MBF5027751.1"/>
    </source>
</evidence>
<keyword evidence="6" id="KW-1185">Reference proteome</keyword>
<proteinExistence type="inferred from homology"/>
<organism evidence="5 6">
    <name type="scientific">Planobacterium oryzisoli</name>
    <dbReference type="NCBI Taxonomy" id="2771435"/>
    <lineage>
        <taxon>Bacteria</taxon>
        <taxon>Pseudomonadati</taxon>
        <taxon>Bacteroidota</taxon>
        <taxon>Flavobacteriia</taxon>
        <taxon>Flavobacteriales</taxon>
        <taxon>Weeksellaceae</taxon>
        <taxon>Chryseobacterium group</taxon>
        <taxon>Chryseobacterium</taxon>
    </lineage>
</organism>
<keyword evidence="2" id="KW-0560">Oxidoreductase</keyword>